<proteinExistence type="predicted"/>
<dbReference type="Proteomes" id="UP000198672">
    <property type="component" value="Unassembled WGS sequence"/>
</dbReference>
<dbReference type="Gene3D" id="2.30.30.40">
    <property type="entry name" value="SH3 Domains"/>
    <property type="match status" value="1"/>
</dbReference>
<gene>
    <name evidence="2" type="ORF">SAMN05421644_1261</name>
</gene>
<dbReference type="OrthoDB" id="5773074at2"/>
<feature type="chain" id="PRO_5011569931" description="SH3 domain-containing protein" evidence="1">
    <location>
        <begin position="22"/>
        <end position="211"/>
    </location>
</feature>
<dbReference type="AlphaFoldDB" id="A0A1H3GML8"/>
<evidence type="ECO:0000256" key="1">
    <source>
        <dbReference type="SAM" id="SignalP"/>
    </source>
</evidence>
<organism evidence="2 3">
    <name type="scientific">Allochromatium warmingii</name>
    <name type="common">Chromatium warmingii</name>
    <dbReference type="NCBI Taxonomy" id="61595"/>
    <lineage>
        <taxon>Bacteria</taxon>
        <taxon>Pseudomonadati</taxon>
        <taxon>Pseudomonadota</taxon>
        <taxon>Gammaproteobacteria</taxon>
        <taxon>Chromatiales</taxon>
        <taxon>Chromatiaceae</taxon>
        <taxon>Allochromatium</taxon>
    </lineage>
</organism>
<accession>A0A1H3GML8</accession>
<reference evidence="3" key="1">
    <citation type="submission" date="2016-10" db="EMBL/GenBank/DDBJ databases">
        <authorList>
            <person name="Varghese N."/>
            <person name="Submissions S."/>
        </authorList>
    </citation>
    <scope>NUCLEOTIDE SEQUENCE [LARGE SCALE GENOMIC DNA]</scope>
    <source>
        <strain evidence="3">DSM 173</strain>
    </source>
</reference>
<name>A0A1H3GML8_ALLWA</name>
<sequence length="211" mass="23764">MQHTLIAVSAFSLFVASGICAASEQWIVNAPSDGFLSLRSQPTISSGKRYLKIPHGTVITLDECQLPETIDSVTGRWCRTTYQKQRGWVFDAYLVPQATANTASSAIPDLFKHQWVINHDLPNHDAMVMFFLSDRCNIDNRLRYGEIRTSDGEDDLSGTEKLVEQFCWGPANRTEIQIKTLTSPSEIWLQLYPNFNGRIPIDELLNLNSAN</sequence>
<keyword evidence="3" id="KW-1185">Reference proteome</keyword>
<feature type="signal peptide" evidence="1">
    <location>
        <begin position="1"/>
        <end position="21"/>
    </location>
</feature>
<evidence type="ECO:0000313" key="3">
    <source>
        <dbReference type="Proteomes" id="UP000198672"/>
    </source>
</evidence>
<evidence type="ECO:0000313" key="2">
    <source>
        <dbReference type="EMBL" id="SDY04582.1"/>
    </source>
</evidence>
<evidence type="ECO:0008006" key="4">
    <source>
        <dbReference type="Google" id="ProtNLM"/>
    </source>
</evidence>
<dbReference type="EMBL" id="FNOW01000026">
    <property type="protein sequence ID" value="SDY04582.1"/>
    <property type="molecule type" value="Genomic_DNA"/>
</dbReference>
<keyword evidence="1" id="KW-0732">Signal</keyword>
<dbReference type="RefSeq" id="WP_091334018.1">
    <property type="nucleotide sequence ID" value="NZ_FNOW01000026.1"/>
</dbReference>
<protein>
    <recommendedName>
        <fullName evidence="4">SH3 domain-containing protein</fullName>
    </recommendedName>
</protein>